<organism evidence="4 5">
    <name type="scientific">Aliarcobacter vitoriensis</name>
    <dbReference type="NCBI Taxonomy" id="2011099"/>
    <lineage>
        <taxon>Bacteria</taxon>
        <taxon>Pseudomonadati</taxon>
        <taxon>Campylobacterota</taxon>
        <taxon>Epsilonproteobacteria</taxon>
        <taxon>Campylobacterales</taxon>
        <taxon>Arcobacteraceae</taxon>
        <taxon>Aliarcobacter</taxon>
    </lineage>
</organism>
<evidence type="ECO:0000256" key="2">
    <source>
        <dbReference type="PROSITE-ProRule" id="PRU00335"/>
    </source>
</evidence>
<feature type="DNA-binding region" description="H-T-H motif" evidence="2">
    <location>
        <begin position="29"/>
        <end position="48"/>
    </location>
</feature>
<dbReference type="InterPro" id="IPR009057">
    <property type="entry name" value="Homeodomain-like_sf"/>
</dbReference>
<evidence type="ECO:0000313" key="4">
    <source>
        <dbReference type="EMBL" id="RBQ30081.1"/>
    </source>
</evidence>
<dbReference type="Gene3D" id="1.10.357.10">
    <property type="entry name" value="Tetracycline Repressor, domain 2"/>
    <property type="match status" value="1"/>
</dbReference>
<dbReference type="InterPro" id="IPR001647">
    <property type="entry name" value="HTH_TetR"/>
</dbReference>
<dbReference type="AlphaFoldDB" id="A0A366MV10"/>
<dbReference type="Pfam" id="PF00440">
    <property type="entry name" value="TetR_N"/>
    <property type="match status" value="1"/>
</dbReference>
<evidence type="ECO:0000259" key="3">
    <source>
        <dbReference type="PROSITE" id="PS50977"/>
    </source>
</evidence>
<name>A0A366MV10_9BACT</name>
<dbReference type="OrthoDB" id="9809772at2"/>
<dbReference type="GO" id="GO:0003677">
    <property type="term" value="F:DNA binding"/>
    <property type="evidence" value="ECO:0007669"/>
    <property type="project" value="UniProtKB-UniRule"/>
</dbReference>
<dbReference type="PROSITE" id="PS50977">
    <property type="entry name" value="HTH_TETR_2"/>
    <property type="match status" value="1"/>
</dbReference>
<feature type="domain" description="HTH tetR-type" evidence="3">
    <location>
        <begin position="6"/>
        <end position="66"/>
    </location>
</feature>
<protein>
    <submittedName>
        <fullName evidence="4">TetR family transcriptional regulator</fullName>
    </submittedName>
</protein>
<gene>
    <name evidence="4" type="ORF">CRU91_00105</name>
</gene>
<keyword evidence="5" id="KW-1185">Reference proteome</keyword>
<dbReference type="SUPFAM" id="SSF46689">
    <property type="entry name" value="Homeodomain-like"/>
    <property type="match status" value="1"/>
</dbReference>
<dbReference type="RefSeq" id="WP_113892169.1">
    <property type="nucleotide sequence ID" value="NZ_JANJGA010000002.1"/>
</dbReference>
<sequence>MSTKNKIDKNHLISVIEDIILDEGISGLSIRKVASKANISIGGVQYAFGNKEGMIKAVAHKNEDDYNQQIEILSKNDNSKYAKLKAHINYIANCNSTEEFSKMSRMVTMLLQDEIILKEFQDCYTTSLDSIDTSNDEGKKLRLAFLLSEALFALLSFKYIKLSDKEQKEIFEDLKKFLL</sequence>
<keyword evidence="1 2" id="KW-0238">DNA-binding</keyword>
<proteinExistence type="predicted"/>
<reference evidence="4 5" key="1">
    <citation type="submission" date="2017-10" db="EMBL/GenBank/DDBJ databases">
        <title>Genomics of the genus Arcobacter.</title>
        <authorList>
            <person name="Perez-Cataluna A."/>
            <person name="Figueras M.J."/>
        </authorList>
    </citation>
    <scope>NUCLEOTIDE SEQUENCE [LARGE SCALE GENOMIC DNA]</scope>
    <source>
        <strain evidence="4 5">CECT 9230</strain>
    </source>
</reference>
<accession>A0A366MV10</accession>
<evidence type="ECO:0000313" key="5">
    <source>
        <dbReference type="Proteomes" id="UP000252669"/>
    </source>
</evidence>
<evidence type="ECO:0000256" key="1">
    <source>
        <dbReference type="ARBA" id="ARBA00023125"/>
    </source>
</evidence>
<dbReference type="EMBL" id="PDKB01000001">
    <property type="protein sequence ID" value="RBQ30081.1"/>
    <property type="molecule type" value="Genomic_DNA"/>
</dbReference>
<comment type="caution">
    <text evidence="4">The sequence shown here is derived from an EMBL/GenBank/DDBJ whole genome shotgun (WGS) entry which is preliminary data.</text>
</comment>
<dbReference type="Proteomes" id="UP000252669">
    <property type="component" value="Unassembled WGS sequence"/>
</dbReference>